<dbReference type="AlphaFoldDB" id="A0A2W5BMS7"/>
<dbReference type="NCBIfam" id="TIGR01250">
    <property type="entry name" value="pro_imino_pep_2"/>
    <property type="match status" value="1"/>
</dbReference>
<evidence type="ECO:0000256" key="2">
    <source>
        <dbReference type="ARBA" id="ARBA00022801"/>
    </source>
</evidence>
<dbReference type="PANTHER" id="PTHR43798:SF33">
    <property type="entry name" value="HYDROLASE, PUTATIVE (AFU_ORTHOLOGUE AFUA_2G14860)-RELATED"/>
    <property type="match status" value="1"/>
</dbReference>
<proteinExistence type="inferred from homology"/>
<gene>
    <name evidence="6" type="ORF">DI626_10070</name>
</gene>
<evidence type="ECO:0000256" key="4">
    <source>
        <dbReference type="PIRSR" id="PIRSR005539-1"/>
    </source>
</evidence>
<dbReference type="InterPro" id="IPR050266">
    <property type="entry name" value="AB_hydrolase_sf"/>
</dbReference>
<protein>
    <submittedName>
        <fullName evidence="6">Proline iminopeptidase</fullName>
    </submittedName>
</protein>
<dbReference type="GO" id="GO:0016020">
    <property type="term" value="C:membrane"/>
    <property type="evidence" value="ECO:0007669"/>
    <property type="project" value="TreeGrafter"/>
</dbReference>
<feature type="active site" description="Nucleophile" evidence="4">
    <location>
        <position position="105"/>
    </location>
</feature>
<feature type="active site" description="Proton donor" evidence="4">
    <location>
        <position position="270"/>
    </location>
</feature>
<dbReference type="Gene3D" id="3.40.50.1820">
    <property type="entry name" value="alpha/beta hydrolase"/>
    <property type="match status" value="1"/>
</dbReference>
<dbReference type="PANTHER" id="PTHR43798">
    <property type="entry name" value="MONOACYLGLYCEROL LIPASE"/>
    <property type="match status" value="1"/>
</dbReference>
<evidence type="ECO:0000313" key="7">
    <source>
        <dbReference type="Proteomes" id="UP000249557"/>
    </source>
</evidence>
<dbReference type="InterPro" id="IPR002410">
    <property type="entry name" value="Peptidase_S33"/>
</dbReference>
<dbReference type="InterPro" id="IPR005945">
    <property type="entry name" value="Pro_imino_pep"/>
</dbReference>
<dbReference type="InterPro" id="IPR029058">
    <property type="entry name" value="AB_hydrolase_fold"/>
</dbReference>
<dbReference type="Proteomes" id="UP000249557">
    <property type="component" value="Unassembled WGS sequence"/>
</dbReference>
<dbReference type="EMBL" id="QFNK01000260">
    <property type="protein sequence ID" value="PZO82588.1"/>
    <property type="molecule type" value="Genomic_DNA"/>
</dbReference>
<reference evidence="6 7" key="1">
    <citation type="submission" date="2017-08" db="EMBL/GenBank/DDBJ databases">
        <title>Infants hospitalized years apart are colonized by the same room-sourced microbial strains.</title>
        <authorList>
            <person name="Brooks B."/>
            <person name="Olm M.R."/>
            <person name="Firek B.A."/>
            <person name="Baker R."/>
            <person name="Thomas B.C."/>
            <person name="Morowitz M.J."/>
            <person name="Banfield J.F."/>
        </authorList>
    </citation>
    <scope>NUCLEOTIDE SEQUENCE [LARGE SCALE GENOMIC DNA]</scope>
    <source>
        <strain evidence="6">S2_018_000_R2_104</strain>
    </source>
</reference>
<evidence type="ECO:0000259" key="5">
    <source>
        <dbReference type="Pfam" id="PF00561"/>
    </source>
</evidence>
<evidence type="ECO:0000256" key="1">
    <source>
        <dbReference type="ARBA" id="ARBA00010088"/>
    </source>
</evidence>
<comment type="similarity">
    <text evidence="1 3">Belongs to the peptidase S33 family.</text>
</comment>
<evidence type="ECO:0000256" key="3">
    <source>
        <dbReference type="PIRNR" id="PIRNR005539"/>
    </source>
</evidence>
<keyword evidence="2 3" id="KW-0378">Hydrolase</keyword>
<dbReference type="GO" id="GO:0008233">
    <property type="term" value="F:peptidase activity"/>
    <property type="evidence" value="ECO:0007669"/>
    <property type="project" value="InterPro"/>
</dbReference>
<dbReference type="SUPFAM" id="SSF53474">
    <property type="entry name" value="alpha/beta-Hydrolases"/>
    <property type="match status" value="1"/>
</dbReference>
<dbReference type="GO" id="GO:0006508">
    <property type="term" value="P:proteolysis"/>
    <property type="evidence" value="ECO:0007669"/>
    <property type="project" value="InterPro"/>
</dbReference>
<organism evidence="6 7">
    <name type="scientific">Micavibrio aeruginosavorus</name>
    <dbReference type="NCBI Taxonomy" id="349221"/>
    <lineage>
        <taxon>Bacteria</taxon>
        <taxon>Pseudomonadati</taxon>
        <taxon>Bdellovibrionota</taxon>
        <taxon>Bdellovibrionia</taxon>
        <taxon>Bdellovibrionales</taxon>
        <taxon>Pseudobdellovibrionaceae</taxon>
        <taxon>Micavibrio</taxon>
    </lineage>
</organism>
<dbReference type="PRINTS" id="PR00111">
    <property type="entry name" value="ABHYDROLASE"/>
</dbReference>
<accession>A0A2W5BMS7</accession>
<evidence type="ECO:0000313" key="6">
    <source>
        <dbReference type="EMBL" id="PZO82588.1"/>
    </source>
</evidence>
<comment type="caution">
    <text evidence="6">The sequence shown here is derived from an EMBL/GenBank/DDBJ whole genome shotgun (WGS) entry which is preliminary data.</text>
</comment>
<dbReference type="PIRSF" id="PIRSF005539">
    <property type="entry name" value="Pept_S33_TRI_F1"/>
    <property type="match status" value="1"/>
</dbReference>
<dbReference type="InterPro" id="IPR000073">
    <property type="entry name" value="AB_hydrolase_1"/>
</dbReference>
<dbReference type="Pfam" id="PF00561">
    <property type="entry name" value="Abhydrolase_1"/>
    <property type="match status" value="1"/>
</dbReference>
<dbReference type="PRINTS" id="PR00793">
    <property type="entry name" value="PROAMNOPTASE"/>
</dbReference>
<name>A0A2W5BMS7_9BACT</name>
<sequence length="295" mass="32872">MKFSTGHIQSGDGSIGFLRFKCEKEEGGVQLVFVNGGPGGTYLDENHGIRDLAKDRDVVLYDQLGSYHSPAAFDISLTPMPRFVAELKDVLDGHKFKKAIILGHSFGGTIAADFALTYPDRVAGLILSSPLLSTPRWIEDANRLLRELPLKEQQVIAARLRGENVDEAEYDAAEKIFYSRHLCRIDPWPERMLEGFSKGNKEIYQAMWGLSEFTCTGTLKDYDCFPRLRELRMPVMLVCGRYDEATPETVGDAAAEITNATFVVMENASHCPLYEERETYLSAISTFAAKVDAIG</sequence>
<feature type="active site" evidence="4">
    <location>
        <position position="243"/>
    </location>
</feature>
<feature type="domain" description="AB hydrolase-1" evidence="5">
    <location>
        <begin position="31"/>
        <end position="276"/>
    </location>
</feature>